<feature type="transmembrane region" description="Helical" evidence="1">
    <location>
        <begin position="72"/>
        <end position="102"/>
    </location>
</feature>
<keyword evidence="3" id="KW-1185">Reference proteome</keyword>
<protein>
    <submittedName>
        <fullName evidence="2">Uncharacterized protein</fullName>
    </submittedName>
</protein>
<dbReference type="EMBL" id="RHFK02000022">
    <property type="protein sequence ID" value="TWW55525.1"/>
    <property type="molecule type" value="Genomic_DNA"/>
</dbReference>
<evidence type="ECO:0000313" key="2">
    <source>
        <dbReference type="EMBL" id="TWW55525.1"/>
    </source>
</evidence>
<gene>
    <name evidence="2" type="ORF">D4764_09G0005740</name>
</gene>
<accession>A0A5C6MLJ1</accession>
<comment type="caution">
    <text evidence="2">The sequence shown here is derived from an EMBL/GenBank/DDBJ whole genome shotgun (WGS) entry which is preliminary data.</text>
</comment>
<keyword evidence="1" id="KW-0812">Transmembrane</keyword>
<dbReference type="SUPFAM" id="SSF81442">
    <property type="entry name" value="Cytochrome c oxidase subunit I-like"/>
    <property type="match status" value="1"/>
</dbReference>
<feature type="transmembrane region" description="Helical" evidence="1">
    <location>
        <begin position="40"/>
        <end position="60"/>
    </location>
</feature>
<evidence type="ECO:0000313" key="3">
    <source>
        <dbReference type="Proteomes" id="UP000324091"/>
    </source>
</evidence>
<feature type="transmembrane region" description="Helical" evidence="1">
    <location>
        <begin position="123"/>
        <end position="153"/>
    </location>
</feature>
<keyword evidence="1" id="KW-0472">Membrane</keyword>
<organism evidence="2 3">
    <name type="scientific">Takifugu flavidus</name>
    <name type="common">sansaifugu</name>
    <dbReference type="NCBI Taxonomy" id="433684"/>
    <lineage>
        <taxon>Eukaryota</taxon>
        <taxon>Metazoa</taxon>
        <taxon>Chordata</taxon>
        <taxon>Craniata</taxon>
        <taxon>Vertebrata</taxon>
        <taxon>Euteleostomi</taxon>
        <taxon>Actinopterygii</taxon>
        <taxon>Neopterygii</taxon>
        <taxon>Teleostei</taxon>
        <taxon>Neoteleostei</taxon>
        <taxon>Acanthomorphata</taxon>
        <taxon>Eupercaria</taxon>
        <taxon>Tetraodontiformes</taxon>
        <taxon>Tetradontoidea</taxon>
        <taxon>Tetraodontidae</taxon>
        <taxon>Takifugu</taxon>
    </lineage>
</organism>
<dbReference type="InterPro" id="IPR036927">
    <property type="entry name" value="Cyt_c_oxase-like_su1_sf"/>
</dbReference>
<reference evidence="2 3" key="1">
    <citation type="submission" date="2019-04" db="EMBL/GenBank/DDBJ databases">
        <title>Chromosome genome assembly for Takifugu flavidus.</title>
        <authorList>
            <person name="Xiao S."/>
        </authorList>
    </citation>
    <scope>NUCLEOTIDE SEQUENCE [LARGE SCALE GENOMIC DNA]</scope>
    <source>
        <strain evidence="2">HTHZ2018</strain>
        <tissue evidence="2">Muscle</tissue>
    </source>
</reference>
<sequence length="175" mass="19462">MEGSKVTAGEDTAGKNQVDRTVLLSSKPLHRFVKMEPKTLGIVIVIFGWAELLMGCQLSTDHVMTSFTIYAPLWQGLLVTVCLSMYIVSVLGIIVSFIFRIIHLLFQGWGRGMRGLSRDRSNLLVWIDSILLISSACVLVVLIFLCAVARLALKSTRNQVIVHQVRPSQITITSY</sequence>
<name>A0A5C6MLJ1_9TELE</name>
<dbReference type="AlphaFoldDB" id="A0A5C6MLJ1"/>
<proteinExistence type="predicted"/>
<evidence type="ECO:0000256" key="1">
    <source>
        <dbReference type="SAM" id="Phobius"/>
    </source>
</evidence>
<keyword evidence="1" id="KW-1133">Transmembrane helix</keyword>
<dbReference type="Proteomes" id="UP000324091">
    <property type="component" value="Chromosome 9"/>
</dbReference>